<evidence type="ECO:0000256" key="3">
    <source>
        <dbReference type="ARBA" id="ARBA00023163"/>
    </source>
</evidence>
<dbReference type="PANTHER" id="PTHR30055:SF151">
    <property type="entry name" value="TRANSCRIPTIONAL REGULATORY PROTEIN"/>
    <property type="match status" value="1"/>
</dbReference>
<dbReference type="GO" id="GO:0000976">
    <property type="term" value="F:transcription cis-regulatory region binding"/>
    <property type="evidence" value="ECO:0007669"/>
    <property type="project" value="TreeGrafter"/>
</dbReference>
<evidence type="ECO:0000256" key="4">
    <source>
        <dbReference type="PROSITE-ProRule" id="PRU00335"/>
    </source>
</evidence>
<dbReference type="RefSeq" id="WP_211366710.1">
    <property type="nucleotide sequence ID" value="NZ_VFPA01000002.1"/>
</dbReference>
<dbReference type="InterPro" id="IPR050109">
    <property type="entry name" value="HTH-type_TetR-like_transc_reg"/>
</dbReference>
<dbReference type="AlphaFoldDB" id="A0A543DQN0"/>
<dbReference type="Pfam" id="PF02909">
    <property type="entry name" value="TetR_C_1"/>
    <property type="match status" value="1"/>
</dbReference>
<evidence type="ECO:0000313" key="6">
    <source>
        <dbReference type="EMBL" id="TQM11618.1"/>
    </source>
</evidence>
<dbReference type="Gene3D" id="1.10.357.10">
    <property type="entry name" value="Tetracycline Repressor, domain 2"/>
    <property type="match status" value="1"/>
</dbReference>
<dbReference type="Proteomes" id="UP000315677">
    <property type="component" value="Unassembled WGS sequence"/>
</dbReference>
<dbReference type="GO" id="GO:0045892">
    <property type="term" value="P:negative regulation of DNA-templated transcription"/>
    <property type="evidence" value="ECO:0007669"/>
    <property type="project" value="InterPro"/>
</dbReference>
<evidence type="ECO:0000256" key="2">
    <source>
        <dbReference type="ARBA" id="ARBA00023125"/>
    </source>
</evidence>
<dbReference type="InterPro" id="IPR001647">
    <property type="entry name" value="HTH_TetR"/>
</dbReference>
<evidence type="ECO:0000256" key="1">
    <source>
        <dbReference type="ARBA" id="ARBA00023015"/>
    </source>
</evidence>
<dbReference type="InterPro" id="IPR036271">
    <property type="entry name" value="Tet_transcr_reg_TetR-rel_C_sf"/>
</dbReference>
<dbReference type="PANTHER" id="PTHR30055">
    <property type="entry name" value="HTH-TYPE TRANSCRIPTIONAL REGULATOR RUTR"/>
    <property type="match status" value="1"/>
</dbReference>
<name>A0A543DQN0_9PSEU</name>
<dbReference type="GO" id="GO:0003700">
    <property type="term" value="F:DNA-binding transcription factor activity"/>
    <property type="evidence" value="ECO:0007669"/>
    <property type="project" value="TreeGrafter"/>
</dbReference>
<protein>
    <submittedName>
        <fullName evidence="6">TetR family transcriptional regulator</fullName>
    </submittedName>
</protein>
<dbReference type="InterPro" id="IPR004111">
    <property type="entry name" value="Repressor_TetR_C"/>
</dbReference>
<sequence>MTAETVPAEVARLWGLSTSVGRVGRPPELDLEQVVRTAIELADRDGTAGVTLAKVATALGYTKMALYRHVGSKDELLELMADRATGPAPQITAAGWRAGLRQWAHALRSVYAAHPWITQLPVSGPPRGPHATSWLDALLGTLRGSRLDGGTKLGISVVLSGYVRNSSALAVQLAEGRSQTGMDQPQVEQDYARTMARLVDPERFPDAAALFATDPFASAAADPDPDFTFGLELILDGVATAIGERS</sequence>
<keyword evidence="7" id="KW-1185">Reference proteome</keyword>
<keyword evidence="1" id="KW-0805">Transcription regulation</keyword>
<dbReference type="Gene3D" id="1.10.10.60">
    <property type="entry name" value="Homeodomain-like"/>
    <property type="match status" value="1"/>
</dbReference>
<dbReference type="PROSITE" id="PS50977">
    <property type="entry name" value="HTH_TETR_2"/>
    <property type="match status" value="1"/>
</dbReference>
<dbReference type="SUPFAM" id="SSF48498">
    <property type="entry name" value="Tetracyclin repressor-like, C-terminal domain"/>
    <property type="match status" value="1"/>
</dbReference>
<evidence type="ECO:0000259" key="5">
    <source>
        <dbReference type="PROSITE" id="PS50977"/>
    </source>
</evidence>
<feature type="DNA-binding region" description="H-T-H motif" evidence="4">
    <location>
        <begin position="51"/>
        <end position="70"/>
    </location>
</feature>
<reference evidence="6 7" key="1">
    <citation type="submission" date="2019-06" db="EMBL/GenBank/DDBJ databases">
        <title>Sequencing the genomes of 1000 actinobacteria strains.</title>
        <authorList>
            <person name="Klenk H.-P."/>
        </authorList>
    </citation>
    <scope>NUCLEOTIDE SEQUENCE [LARGE SCALE GENOMIC DNA]</scope>
    <source>
        <strain evidence="6 7">DSM 45301</strain>
    </source>
</reference>
<dbReference type="InterPro" id="IPR009057">
    <property type="entry name" value="Homeodomain-like_sf"/>
</dbReference>
<evidence type="ECO:0000313" key="7">
    <source>
        <dbReference type="Proteomes" id="UP000315677"/>
    </source>
</evidence>
<feature type="domain" description="HTH tetR-type" evidence="5">
    <location>
        <begin position="28"/>
        <end position="88"/>
    </location>
</feature>
<dbReference type="Pfam" id="PF00440">
    <property type="entry name" value="TetR_N"/>
    <property type="match status" value="1"/>
</dbReference>
<dbReference type="EMBL" id="VFPA01000002">
    <property type="protein sequence ID" value="TQM11618.1"/>
    <property type="molecule type" value="Genomic_DNA"/>
</dbReference>
<comment type="caution">
    <text evidence="6">The sequence shown here is derived from an EMBL/GenBank/DDBJ whole genome shotgun (WGS) entry which is preliminary data.</text>
</comment>
<dbReference type="SUPFAM" id="SSF46689">
    <property type="entry name" value="Homeodomain-like"/>
    <property type="match status" value="1"/>
</dbReference>
<keyword evidence="3" id="KW-0804">Transcription</keyword>
<proteinExistence type="predicted"/>
<accession>A0A543DQN0</accession>
<organism evidence="6 7">
    <name type="scientific">Pseudonocardia kunmingensis</name>
    <dbReference type="NCBI Taxonomy" id="630975"/>
    <lineage>
        <taxon>Bacteria</taxon>
        <taxon>Bacillati</taxon>
        <taxon>Actinomycetota</taxon>
        <taxon>Actinomycetes</taxon>
        <taxon>Pseudonocardiales</taxon>
        <taxon>Pseudonocardiaceae</taxon>
        <taxon>Pseudonocardia</taxon>
    </lineage>
</organism>
<keyword evidence="2 4" id="KW-0238">DNA-binding</keyword>
<gene>
    <name evidence="6" type="ORF">FB558_4183</name>
</gene>